<keyword evidence="4" id="KW-1185">Reference proteome</keyword>
<name>A0A2M8WS38_9MICO</name>
<organism evidence="3 4">
    <name type="scientific">Luteimicrobium subarcticum</name>
    <dbReference type="NCBI Taxonomy" id="620910"/>
    <lineage>
        <taxon>Bacteria</taxon>
        <taxon>Bacillati</taxon>
        <taxon>Actinomycetota</taxon>
        <taxon>Actinomycetes</taxon>
        <taxon>Micrococcales</taxon>
        <taxon>Luteimicrobium</taxon>
    </lineage>
</organism>
<feature type="transmembrane region" description="Helical" evidence="2">
    <location>
        <begin position="26"/>
        <end position="47"/>
    </location>
</feature>
<feature type="transmembrane region" description="Helical" evidence="2">
    <location>
        <begin position="85"/>
        <end position="106"/>
    </location>
</feature>
<comment type="caution">
    <text evidence="3">The sequence shown here is derived from an EMBL/GenBank/DDBJ whole genome shotgun (WGS) entry which is preliminary data.</text>
</comment>
<feature type="compositionally biased region" description="Basic and acidic residues" evidence="1">
    <location>
        <begin position="285"/>
        <end position="313"/>
    </location>
</feature>
<proteinExistence type="predicted"/>
<feature type="compositionally biased region" description="Low complexity" evidence="1">
    <location>
        <begin position="243"/>
        <end position="264"/>
    </location>
</feature>
<evidence type="ECO:0000256" key="2">
    <source>
        <dbReference type="SAM" id="Phobius"/>
    </source>
</evidence>
<keyword evidence="2" id="KW-0812">Transmembrane</keyword>
<evidence type="ECO:0000256" key="1">
    <source>
        <dbReference type="SAM" id="MobiDB-lite"/>
    </source>
</evidence>
<keyword evidence="2" id="KW-1133">Transmembrane helix</keyword>
<dbReference type="InterPro" id="IPR052712">
    <property type="entry name" value="Acid_resist_chaperone_HdeD"/>
</dbReference>
<protein>
    <submittedName>
        <fullName evidence="3">Uncharacterized membrane protein HdeD (DUF308 family)</fullName>
    </submittedName>
</protein>
<sequence length="313" mass="34114">MMTTVQGTDEPTERSKEPKPVKRFRAVWFLAILRGFVLLVLGLLLMIQPIATDFGTLRWVVGLFVAGDAVLAAWQGLAHRKQPAWQAWLAQAVVDAVFALVVMFWPDLSQQSMYYLFASWAIALGVTVVVTAGSLARARDLEWSWQLMAGIVGFLFGTLLLLRSSDLDDDLATTTLVFAFYAFAIGAVYVVTGFATRGLARELRALRERAGDDEDEVARGRTGSVLGGVVLPQRPAPAPEPSTEPAAEPALEPAAPAPVVAPEASEPETSEPETSEPERVLPGLGEERVPDERHDVEDRVRDDERHDTPTSPA</sequence>
<dbReference type="PANTHER" id="PTHR34989:SF1">
    <property type="entry name" value="PROTEIN HDED"/>
    <property type="match status" value="1"/>
</dbReference>
<keyword evidence="2" id="KW-0472">Membrane</keyword>
<evidence type="ECO:0000313" key="4">
    <source>
        <dbReference type="Proteomes" id="UP000231586"/>
    </source>
</evidence>
<dbReference type="InterPro" id="IPR036259">
    <property type="entry name" value="MFS_trans_sf"/>
</dbReference>
<feature type="transmembrane region" description="Helical" evidence="2">
    <location>
        <begin position="147"/>
        <end position="164"/>
    </location>
</feature>
<dbReference type="AlphaFoldDB" id="A0A2M8WS38"/>
<dbReference type="EMBL" id="PGTZ01000007">
    <property type="protein sequence ID" value="PJI93646.1"/>
    <property type="molecule type" value="Genomic_DNA"/>
</dbReference>
<dbReference type="SUPFAM" id="SSF103473">
    <property type="entry name" value="MFS general substrate transporter"/>
    <property type="match status" value="1"/>
</dbReference>
<reference evidence="3 4" key="1">
    <citation type="submission" date="2017-11" db="EMBL/GenBank/DDBJ databases">
        <title>Genomic Encyclopedia of Archaeal and Bacterial Type Strains, Phase II (KMG-II): From Individual Species to Whole Genera.</title>
        <authorList>
            <person name="Goeker M."/>
        </authorList>
    </citation>
    <scope>NUCLEOTIDE SEQUENCE [LARGE SCALE GENOMIC DNA]</scope>
    <source>
        <strain evidence="3 4">DSM 22413</strain>
    </source>
</reference>
<dbReference type="RefSeq" id="WP_170044597.1">
    <property type="nucleotide sequence ID" value="NZ_PGTZ01000007.1"/>
</dbReference>
<dbReference type="InterPro" id="IPR005325">
    <property type="entry name" value="DUF308_memb"/>
</dbReference>
<gene>
    <name evidence="3" type="ORF">CLV34_1119</name>
</gene>
<dbReference type="Proteomes" id="UP000231586">
    <property type="component" value="Unassembled WGS sequence"/>
</dbReference>
<evidence type="ECO:0000313" key="3">
    <source>
        <dbReference type="EMBL" id="PJI93646.1"/>
    </source>
</evidence>
<feature type="region of interest" description="Disordered" evidence="1">
    <location>
        <begin position="210"/>
        <end position="313"/>
    </location>
</feature>
<feature type="transmembrane region" description="Helical" evidence="2">
    <location>
        <begin position="112"/>
        <end position="135"/>
    </location>
</feature>
<accession>A0A2M8WS38</accession>
<dbReference type="PANTHER" id="PTHR34989">
    <property type="entry name" value="PROTEIN HDED"/>
    <property type="match status" value="1"/>
</dbReference>
<dbReference type="GO" id="GO:0005886">
    <property type="term" value="C:plasma membrane"/>
    <property type="evidence" value="ECO:0007669"/>
    <property type="project" value="TreeGrafter"/>
</dbReference>
<feature type="transmembrane region" description="Helical" evidence="2">
    <location>
        <begin position="176"/>
        <end position="200"/>
    </location>
</feature>
<feature type="transmembrane region" description="Helical" evidence="2">
    <location>
        <begin position="59"/>
        <end position="78"/>
    </location>
</feature>
<dbReference type="Pfam" id="PF03729">
    <property type="entry name" value="DUF308"/>
    <property type="match status" value="1"/>
</dbReference>
<feature type="compositionally biased region" description="Acidic residues" evidence="1">
    <location>
        <begin position="265"/>
        <end position="275"/>
    </location>
</feature>